<accession>A0ACC7P0Z4</accession>
<dbReference type="Proteomes" id="UP001631969">
    <property type="component" value="Unassembled WGS sequence"/>
</dbReference>
<name>A0ACC7P0Z4_9BACL</name>
<dbReference type="EMBL" id="JBJURJ010000007">
    <property type="protein sequence ID" value="MFM9328967.1"/>
    <property type="molecule type" value="Genomic_DNA"/>
</dbReference>
<proteinExistence type="predicted"/>
<reference evidence="1" key="1">
    <citation type="submission" date="2024-12" db="EMBL/GenBank/DDBJ databases">
        <authorList>
            <person name="Wu N."/>
        </authorList>
    </citation>
    <scope>NUCLEOTIDE SEQUENCE</scope>
    <source>
        <strain evidence="1">P15</strain>
    </source>
</reference>
<sequence>MKNKSIYILLTILIFTVFILIFLKITDLNDEEGDLLIDLKEYIAMISIDYPFIRGGIPELADKTGEVLPLLSDDQFENAPLIEKYYFMENMTNYLPESKAGKGLLTFNERHIFNIVIIKTPAGYYQFSRTNRMLTIPSGQSFDEKDSKTLFQIKNNILRVTMNESKFETFWGSPINTEQKGNEVIRSYNNDTKVIFINDKAVSILLKGIDTLTGIPLAEAKR</sequence>
<keyword evidence="2" id="KW-1185">Reference proteome</keyword>
<gene>
    <name evidence="1" type="ORF">ACI1P1_11780</name>
</gene>
<evidence type="ECO:0000313" key="2">
    <source>
        <dbReference type="Proteomes" id="UP001631969"/>
    </source>
</evidence>
<protein>
    <submittedName>
        <fullName evidence="1">Uncharacterized protein</fullName>
    </submittedName>
</protein>
<organism evidence="1 2">
    <name type="scientific">Paenibacillus mesotrionivorans</name>
    <dbReference type="NCBI Taxonomy" id="3160968"/>
    <lineage>
        <taxon>Bacteria</taxon>
        <taxon>Bacillati</taxon>
        <taxon>Bacillota</taxon>
        <taxon>Bacilli</taxon>
        <taxon>Bacillales</taxon>
        <taxon>Paenibacillaceae</taxon>
        <taxon>Paenibacillus</taxon>
    </lineage>
</organism>
<evidence type="ECO:0000313" key="1">
    <source>
        <dbReference type="EMBL" id="MFM9328967.1"/>
    </source>
</evidence>
<comment type="caution">
    <text evidence="1">The sequence shown here is derived from an EMBL/GenBank/DDBJ whole genome shotgun (WGS) entry which is preliminary data.</text>
</comment>